<reference evidence="13" key="2">
    <citation type="journal article" date="2022" name="Microbiol. Resour. Announc.">
        <title>Whole-Genome Sequence of Entomortierella parvispora E1425, a Mucoromycotan Fungus Associated with Burkholderiaceae-Related Endosymbiotic Bacteria.</title>
        <authorList>
            <person name="Herlambang A."/>
            <person name="Guo Y."/>
            <person name="Takashima Y."/>
            <person name="Narisawa K."/>
            <person name="Ohta H."/>
            <person name="Nishizawa T."/>
        </authorList>
    </citation>
    <scope>NUCLEOTIDE SEQUENCE</scope>
    <source>
        <strain evidence="13">E1425</strain>
    </source>
</reference>
<dbReference type="EC" id="3.1.3.48" evidence="2"/>
<keyword evidence="6" id="KW-1015">Disulfide bond</keyword>
<evidence type="ECO:0000256" key="6">
    <source>
        <dbReference type="ARBA" id="ARBA00023157"/>
    </source>
</evidence>
<evidence type="ECO:0000256" key="7">
    <source>
        <dbReference type="ARBA" id="ARBA00023288"/>
    </source>
</evidence>
<feature type="domain" description="Tyrosine-protein phosphatase" evidence="11">
    <location>
        <begin position="28"/>
        <end position="185"/>
    </location>
</feature>
<keyword evidence="3" id="KW-0488">Methylation</keyword>
<accession>A0A9P3HAV9</accession>
<dbReference type="AlphaFoldDB" id="A0A9P3HAV9"/>
<evidence type="ECO:0000256" key="1">
    <source>
        <dbReference type="ARBA" id="ARBA00009580"/>
    </source>
</evidence>
<dbReference type="InterPro" id="IPR020422">
    <property type="entry name" value="TYR_PHOSPHATASE_DUAL_dom"/>
</dbReference>
<dbReference type="PROSITE" id="PS50056">
    <property type="entry name" value="TYR_PHOSPHATASE_2"/>
    <property type="match status" value="1"/>
</dbReference>
<keyword evidence="4" id="KW-0378">Hydrolase</keyword>
<gene>
    <name evidence="13" type="ORF">EMPS_05693</name>
</gene>
<dbReference type="Pfam" id="PF00102">
    <property type="entry name" value="Y_phosphatase"/>
    <property type="match status" value="1"/>
</dbReference>
<dbReference type="InterPro" id="IPR029021">
    <property type="entry name" value="Prot-tyrosine_phosphatase-like"/>
</dbReference>
<comment type="caution">
    <text evidence="13">The sequence shown here is derived from an EMBL/GenBank/DDBJ whole genome shotgun (WGS) entry which is preliminary data.</text>
</comment>
<keyword evidence="8" id="KW-0636">Prenylation</keyword>
<dbReference type="Proteomes" id="UP000827284">
    <property type="component" value="Unassembled WGS sequence"/>
</dbReference>
<dbReference type="CDD" id="cd14500">
    <property type="entry name" value="PTP-IVa"/>
    <property type="match status" value="1"/>
</dbReference>
<evidence type="ECO:0000256" key="4">
    <source>
        <dbReference type="ARBA" id="ARBA00022801"/>
    </source>
</evidence>
<evidence type="ECO:0000256" key="5">
    <source>
        <dbReference type="ARBA" id="ARBA00022912"/>
    </source>
</evidence>
<evidence type="ECO:0000256" key="2">
    <source>
        <dbReference type="ARBA" id="ARBA00013064"/>
    </source>
</evidence>
<dbReference type="GO" id="GO:0004725">
    <property type="term" value="F:protein tyrosine phosphatase activity"/>
    <property type="evidence" value="ECO:0007669"/>
    <property type="project" value="UniProtKB-EC"/>
</dbReference>
<feature type="domain" description="Tyrosine specific protein phosphatases" evidence="12">
    <location>
        <begin position="102"/>
        <end position="172"/>
    </location>
</feature>
<dbReference type="InterPro" id="IPR003595">
    <property type="entry name" value="Tyr_Pase_cat"/>
</dbReference>
<dbReference type="SUPFAM" id="SSF52799">
    <property type="entry name" value="(Phosphotyrosine protein) phosphatases II"/>
    <property type="match status" value="1"/>
</dbReference>
<evidence type="ECO:0000256" key="10">
    <source>
        <dbReference type="SAM" id="MobiDB-lite"/>
    </source>
</evidence>
<evidence type="ECO:0000259" key="12">
    <source>
        <dbReference type="PROSITE" id="PS50056"/>
    </source>
</evidence>
<keyword evidence="7" id="KW-0449">Lipoprotein</keyword>
<evidence type="ECO:0000256" key="3">
    <source>
        <dbReference type="ARBA" id="ARBA00022481"/>
    </source>
</evidence>
<dbReference type="Gene3D" id="3.90.190.10">
    <property type="entry name" value="Protein tyrosine phosphatase superfamily"/>
    <property type="match status" value="1"/>
</dbReference>
<comment type="catalytic activity">
    <reaction evidence="9">
        <text>O-phospho-L-tyrosyl-[protein] + H2O = L-tyrosyl-[protein] + phosphate</text>
        <dbReference type="Rhea" id="RHEA:10684"/>
        <dbReference type="Rhea" id="RHEA-COMP:10136"/>
        <dbReference type="Rhea" id="RHEA-COMP:20101"/>
        <dbReference type="ChEBI" id="CHEBI:15377"/>
        <dbReference type="ChEBI" id="CHEBI:43474"/>
        <dbReference type="ChEBI" id="CHEBI:46858"/>
        <dbReference type="ChEBI" id="CHEBI:61978"/>
        <dbReference type="EC" id="3.1.3.48"/>
    </reaction>
</comment>
<sequence>MTTSKSSVQLGAGSSLARPSPATRLLNPPTVIEYQNMRFLVTDAPSDSNIALYVAEFERQHVKDVVRVCDPTYGTTPLTDLGIAVHDWPFADGEGPPSNIMNDWLALVKKRFGTDSGKKPAEAIVVHCVAGLGRAPLLVALALMDVGLSAEESIEYVRKYKRHALNATQVRYILSLKKKNSRKGKCNIM</sequence>
<dbReference type="SMART" id="SM00404">
    <property type="entry name" value="PTPc_motif"/>
    <property type="match status" value="1"/>
</dbReference>
<feature type="region of interest" description="Disordered" evidence="10">
    <location>
        <begin position="1"/>
        <end position="22"/>
    </location>
</feature>
<evidence type="ECO:0000313" key="13">
    <source>
        <dbReference type="EMBL" id="GJJ73335.1"/>
    </source>
</evidence>
<evidence type="ECO:0000313" key="14">
    <source>
        <dbReference type="Proteomes" id="UP000827284"/>
    </source>
</evidence>
<dbReference type="GO" id="GO:0005737">
    <property type="term" value="C:cytoplasm"/>
    <property type="evidence" value="ECO:0007669"/>
    <property type="project" value="UniProtKB-ARBA"/>
</dbReference>
<dbReference type="PROSITE" id="PS50054">
    <property type="entry name" value="TYR_PHOSPHATASE_DUAL"/>
    <property type="match status" value="1"/>
</dbReference>
<dbReference type="InterPro" id="IPR000242">
    <property type="entry name" value="PTP_cat"/>
</dbReference>
<name>A0A9P3HAV9_9FUNG</name>
<evidence type="ECO:0000259" key="11">
    <source>
        <dbReference type="PROSITE" id="PS50054"/>
    </source>
</evidence>
<keyword evidence="14" id="KW-1185">Reference proteome</keyword>
<proteinExistence type="inferred from homology"/>
<dbReference type="EMBL" id="BQFW01000008">
    <property type="protein sequence ID" value="GJJ73335.1"/>
    <property type="molecule type" value="Genomic_DNA"/>
</dbReference>
<dbReference type="OrthoDB" id="5632at2759"/>
<evidence type="ECO:0000256" key="8">
    <source>
        <dbReference type="ARBA" id="ARBA00023289"/>
    </source>
</evidence>
<comment type="similarity">
    <text evidence="1">Belongs to the protein-tyrosine phosphatase family.</text>
</comment>
<dbReference type="PANTHER" id="PTHR23339">
    <property type="entry name" value="TYROSINE SPECIFIC PROTEIN PHOSPHATASE AND DUAL SPECIFICITY PROTEIN PHOSPHATASE"/>
    <property type="match status" value="1"/>
</dbReference>
<organism evidence="13 14">
    <name type="scientific">Entomortierella parvispora</name>
    <dbReference type="NCBI Taxonomy" id="205924"/>
    <lineage>
        <taxon>Eukaryota</taxon>
        <taxon>Fungi</taxon>
        <taxon>Fungi incertae sedis</taxon>
        <taxon>Mucoromycota</taxon>
        <taxon>Mortierellomycotina</taxon>
        <taxon>Mortierellomycetes</taxon>
        <taxon>Mortierellales</taxon>
        <taxon>Mortierellaceae</taxon>
        <taxon>Entomortierella</taxon>
    </lineage>
</organism>
<evidence type="ECO:0000256" key="9">
    <source>
        <dbReference type="ARBA" id="ARBA00051722"/>
    </source>
</evidence>
<dbReference type="InterPro" id="IPR050561">
    <property type="entry name" value="PTP"/>
</dbReference>
<dbReference type="InterPro" id="IPR000387">
    <property type="entry name" value="Tyr_Pase_dom"/>
</dbReference>
<dbReference type="FunFam" id="3.90.190.10:FF:000086">
    <property type="entry name" value="Protein tyrosine phosphatase-like protein"/>
    <property type="match status" value="1"/>
</dbReference>
<keyword evidence="5" id="KW-0904">Protein phosphatase</keyword>
<reference evidence="13" key="1">
    <citation type="submission" date="2021-11" db="EMBL/GenBank/DDBJ databases">
        <authorList>
            <person name="Herlambang A."/>
            <person name="Guo Y."/>
            <person name="Takashima Y."/>
            <person name="Nishizawa T."/>
        </authorList>
    </citation>
    <scope>NUCLEOTIDE SEQUENCE</scope>
    <source>
        <strain evidence="13">E1425</strain>
    </source>
</reference>
<protein>
    <recommendedName>
        <fullName evidence="2">protein-tyrosine-phosphatase</fullName>
        <ecNumber evidence="2">3.1.3.48</ecNumber>
    </recommendedName>
</protein>